<feature type="chain" id="PRO_5046210563" evidence="2">
    <location>
        <begin position="20"/>
        <end position="81"/>
    </location>
</feature>
<feature type="signal peptide" evidence="2">
    <location>
        <begin position="1"/>
        <end position="19"/>
    </location>
</feature>
<evidence type="ECO:0000256" key="1">
    <source>
        <dbReference type="SAM" id="MobiDB-lite"/>
    </source>
</evidence>
<feature type="compositionally biased region" description="Polar residues" evidence="1">
    <location>
        <begin position="56"/>
        <end position="69"/>
    </location>
</feature>
<feature type="region of interest" description="Disordered" evidence="1">
    <location>
        <begin position="56"/>
        <end position="81"/>
    </location>
</feature>
<gene>
    <name evidence="3" type="ORF">MNR06_14450</name>
</gene>
<organism evidence="3 4">
    <name type="scientific">Bdellovibrio reynosensis</name>
    <dbReference type="NCBI Taxonomy" id="2835041"/>
    <lineage>
        <taxon>Bacteria</taxon>
        <taxon>Pseudomonadati</taxon>
        <taxon>Bdellovibrionota</taxon>
        <taxon>Bdellovibrionia</taxon>
        <taxon>Bdellovibrionales</taxon>
        <taxon>Pseudobdellovibrionaceae</taxon>
        <taxon>Bdellovibrio</taxon>
    </lineage>
</organism>
<accession>A0ABY4C8V6</accession>
<evidence type="ECO:0000256" key="2">
    <source>
        <dbReference type="SAM" id="SignalP"/>
    </source>
</evidence>
<reference evidence="3" key="1">
    <citation type="submission" date="2022-03" db="EMBL/GenBank/DDBJ databases">
        <title>Genome Identification and Characterization of new species Bdellovibrio reynosense LBG001 sp. nov. from a Mexico soil sample.</title>
        <authorList>
            <person name="Camilli A."/>
            <person name="Ajao Y."/>
            <person name="Guo X."/>
        </authorList>
    </citation>
    <scope>NUCLEOTIDE SEQUENCE</scope>
    <source>
        <strain evidence="3">LBG001</strain>
    </source>
</reference>
<sequence>MKILVVTFMLLIFPIAGFATDPNLDSYKRAGECLDLTKNKDCVYCPQQKKFISLAQDSRPQSAPAQQQVIEDGSETKEGNR</sequence>
<dbReference type="EMBL" id="CP093442">
    <property type="protein sequence ID" value="UOF00899.1"/>
    <property type="molecule type" value="Genomic_DNA"/>
</dbReference>
<keyword evidence="4" id="KW-1185">Reference proteome</keyword>
<dbReference type="Proteomes" id="UP000830116">
    <property type="component" value="Chromosome"/>
</dbReference>
<dbReference type="RefSeq" id="WP_243537081.1">
    <property type="nucleotide sequence ID" value="NZ_CP093442.1"/>
</dbReference>
<protein>
    <submittedName>
        <fullName evidence="3">Uncharacterized protein</fullName>
    </submittedName>
</protein>
<evidence type="ECO:0000313" key="4">
    <source>
        <dbReference type="Proteomes" id="UP000830116"/>
    </source>
</evidence>
<evidence type="ECO:0000313" key="3">
    <source>
        <dbReference type="EMBL" id="UOF00899.1"/>
    </source>
</evidence>
<keyword evidence="2" id="KW-0732">Signal</keyword>
<proteinExistence type="predicted"/>
<name>A0ABY4C8V6_9BACT</name>